<dbReference type="SUPFAM" id="SSF50978">
    <property type="entry name" value="WD40 repeat-like"/>
    <property type="match status" value="1"/>
</dbReference>
<evidence type="ECO:0000256" key="4">
    <source>
        <dbReference type="ARBA" id="ARBA00022917"/>
    </source>
</evidence>
<keyword evidence="3" id="KW-0677">Repeat</keyword>
<dbReference type="GO" id="GO:0003743">
    <property type="term" value="F:translation initiation factor activity"/>
    <property type="evidence" value="ECO:0007669"/>
    <property type="project" value="UniProtKB-KW"/>
</dbReference>
<keyword evidence="4" id="KW-0648">Protein biosynthesis</keyword>
<dbReference type="PROSITE" id="PS50294">
    <property type="entry name" value="WD_REPEATS_REGION"/>
    <property type="match status" value="1"/>
</dbReference>
<dbReference type="PANTHER" id="PTHR22839">
    <property type="entry name" value="THO COMPLEX SUBUNIT 3 THO3"/>
    <property type="match status" value="1"/>
</dbReference>
<proteinExistence type="inferred from homology"/>
<dbReference type="InterPro" id="IPR036322">
    <property type="entry name" value="WD40_repeat_dom_sf"/>
</dbReference>
<dbReference type="GO" id="GO:0000445">
    <property type="term" value="C:THO complex part of transcription export complex"/>
    <property type="evidence" value="ECO:0007669"/>
    <property type="project" value="TreeGrafter"/>
</dbReference>
<evidence type="ECO:0000256" key="5">
    <source>
        <dbReference type="ARBA" id="ARBA00046343"/>
    </source>
</evidence>
<dbReference type="WBParaSite" id="ASIM_0001699701-mRNA-1">
    <property type="protein sequence ID" value="ASIM_0001699701-mRNA-1"/>
    <property type="gene ID" value="ASIM_0001699701"/>
</dbReference>
<dbReference type="PANTHER" id="PTHR22839:SF0">
    <property type="entry name" value="THO COMPLEX SUBUNIT 3"/>
    <property type="match status" value="1"/>
</dbReference>
<name>A0A0M3K7Q6_ANISI</name>
<evidence type="ECO:0000313" key="9">
    <source>
        <dbReference type="Proteomes" id="UP000267096"/>
    </source>
</evidence>
<dbReference type="InterPro" id="IPR040132">
    <property type="entry name" value="Tex1/THOC3"/>
</dbReference>
<feature type="repeat" description="WD" evidence="6">
    <location>
        <begin position="78"/>
        <end position="120"/>
    </location>
</feature>
<protein>
    <submittedName>
        <fullName evidence="10">THO complex subunit 3 (inferred by orthology to a human protein)</fullName>
    </submittedName>
</protein>
<evidence type="ECO:0000313" key="10">
    <source>
        <dbReference type="WBParaSite" id="ASIM_0001699701-mRNA-1"/>
    </source>
</evidence>
<dbReference type="SMART" id="SM00320">
    <property type="entry name" value="WD40"/>
    <property type="match status" value="5"/>
</dbReference>
<evidence type="ECO:0000313" key="8">
    <source>
        <dbReference type="EMBL" id="VDK57705.1"/>
    </source>
</evidence>
<keyword evidence="1" id="KW-0396">Initiation factor</keyword>
<comment type="similarity">
    <text evidence="5">Belongs to the THOC3 family.</text>
</comment>
<evidence type="ECO:0000256" key="1">
    <source>
        <dbReference type="ARBA" id="ARBA00022540"/>
    </source>
</evidence>
<dbReference type="AlphaFoldDB" id="A0A0M3K7Q6"/>
<evidence type="ECO:0000256" key="3">
    <source>
        <dbReference type="ARBA" id="ARBA00022737"/>
    </source>
</evidence>
<accession>A0A0M3K7Q6</accession>
<dbReference type="GO" id="GO:0006406">
    <property type="term" value="P:mRNA export from nucleus"/>
    <property type="evidence" value="ECO:0007669"/>
    <property type="project" value="InterPro"/>
</dbReference>
<dbReference type="Pfam" id="PF08662">
    <property type="entry name" value="eIF2A"/>
    <property type="match status" value="1"/>
</dbReference>
<reference evidence="10" key="1">
    <citation type="submission" date="2017-02" db="UniProtKB">
        <authorList>
            <consortium name="WormBaseParasite"/>
        </authorList>
    </citation>
    <scope>IDENTIFICATION</scope>
</reference>
<keyword evidence="2 6" id="KW-0853">WD repeat</keyword>
<evidence type="ECO:0000256" key="6">
    <source>
        <dbReference type="PROSITE-ProRule" id="PRU00221"/>
    </source>
</evidence>
<evidence type="ECO:0000256" key="2">
    <source>
        <dbReference type="ARBA" id="ARBA00022574"/>
    </source>
</evidence>
<dbReference type="EMBL" id="UYRR01033064">
    <property type="protein sequence ID" value="VDK57705.1"/>
    <property type="molecule type" value="Genomic_DNA"/>
</dbReference>
<dbReference type="InterPro" id="IPR013979">
    <property type="entry name" value="TIF_beta_prop-like"/>
</dbReference>
<dbReference type="InterPro" id="IPR015943">
    <property type="entry name" value="WD40/YVTN_repeat-like_dom_sf"/>
</dbReference>
<dbReference type="OrthoDB" id="340259at2759"/>
<organism evidence="10">
    <name type="scientific">Anisakis simplex</name>
    <name type="common">Herring worm</name>
    <dbReference type="NCBI Taxonomy" id="6269"/>
    <lineage>
        <taxon>Eukaryota</taxon>
        <taxon>Metazoa</taxon>
        <taxon>Ecdysozoa</taxon>
        <taxon>Nematoda</taxon>
        <taxon>Chromadorea</taxon>
        <taxon>Rhabditida</taxon>
        <taxon>Spirurina</taxon>
        <taxon>Ascaridomorpha</taxon>
        <taxon>Ascaridoidea</taxon>
        <taxon>Anisakidae</taxon>
        <taxon>Anisakis</taxon>
        <taxon>Anisakis simplex complex</taxon>
    </lineage>
</organism>
<dbReference type="Pfam" id="PF00400">
    <property type="entry name" value="WD40"/>
    <property type="match status" value="2"/>
</dbReference>
<dbReference type="Proteomes" id="UP000267096">
    <property type="component" value="Unassembled WGS sequence"/>
</dbReference>
<dbReference type="InterPro" id="IPR001680">
    <property type="entry name" value="WD40_rpt"/>
</dbReference>
<gene>
    <name evidence="8" type="ORF">ASIM_LOCUS16405</name>
</gene>
<reference evidence="8 9" key="2">
    <citation type="submission" date="2018-11" db="EMBL/GenBank/DDBJ databases">
        <authorList>
            <consortium name="Pathogen Informatics"/>
        </authorList>
    </citation>
    <scope>NUCLEOTIDE SEQUENCE [LARGE SCALE GENOMIC DNA]</scope>
</reference>
<dbReference type="Gene3D" id="2.130.10.10">
    <property type="entry name" value="YVTN repeat-like/Quinoprotein amine dehydrogenase"/>
    <property type="match status" value="2"/>
</dbReference>
<dbReference type="PROSITE" id="PS50082">
    <property type="entry name" value="WD_REPEATS_2"/>
    <property type="match status" value="1"/>
</dbReference>
<sequence length="331" mass="36877">MTAGPATESSTSSARRSAMNGIGKLQLFDEAVEHFKKNDRIKIYDMQVPRPLTLSWNCDGTRLACGAEKSVAKDVFHGFGHNEQVDQVAFHPNNAHLFASASSDRTIRIWDVRQTRTHTRLPTRAPNLNVAWSPCGTYLLYGDREDAINMVDGRTYKTLKVEPMKQEANEFAFHPSGQYLFVAMGGGQLSIFKMPEFTHIRTIQAHSSQSTCTCMAVSNDGEHFAVGASDALCSIWNTREMICERALGRLDYPLRSVSFSADSRLIATASEDHSIDIAWTETGARVHELRVNADTYQCAWHPNAYLLAYSCAPAVDSRERDVVVKLFGFTT</sequence>
<feature type="domain" description="Translation initiation factor beta propellor-like" evidence="7">
    <location>
        <begin position="117"/>
        <end position="225"/>
    </location>
</feature>
<keyword evidence="9" id="KW-1185">Reference proteome</keyword>
<evidence type="ECO:0000259" key="7">
    <source>
        <dbReference type="Pfam" id="PF08662"/>
    </source>
</evidence>